<dbReference type="Pfam" id="PF13966">
    <property type="entry name" value="zf-RVT"/>
    <property type="match status" value="1"/>
</dbReference>
<feature type="domain" description="Reverse transcriptase zinc-binding" evidence="1">
    <location>
        <begin position="130"/>
        <end position="177"/>
    </location>
</feature>
<sequence>MLLKDRVIRKRNIIQHHISSSIWSSIKEEFSVITDNTFWLLGNGEEINFWNDNWCGSIMADHFNVPNHLRKFLSSTVRDYIFNGQWNFPPQMHQHLNNLVCLVQKVTIPLEASQDKLLWKHSDTGELQLNEAYQFKLQQFQDLNWAKAIWNSDIPPSKSLLVWRLMHNKIPTDENLKLSESSAAFYLYG</sequence>
<evidence type="ECO:0000313" key="3">
    <source>
        <dbReference type="Proteomes" id="UP000265520"/>
    </source>
</evidence>
<dbReference type="Proteomes" id="UP000265520">
    <property type="component" value="Unassembled WGS sequence"/>
</dbReference>
<dbReference type="InterPro" id="IPR026960">
    <property type="entry name" value="RVT-Znf"/>
</dbReference>
<evidence type="ECO:0000313" key="2">
    <source>
        <dbReference type="EMBL" id="MCH97022.1"/>
    </source>
</evidence>
<protein>
    <submittedName>
        <fullName evidence="2">Ribonuclease H protein</fullName>
    </submittedName>
</protein>
<dbReference type="AlphaFoldDB" id="A0A392NBH5"/>
<keyword evidence="3" id="KW-1185">Reference proteome</keyword>
<comment type="caution">
    <text evidence="2">The sequence shown here is derived from an EMBL/GenBank/DDBJ whole genome shotgun (WGS) entry which is preliminary data.</text>
</comment>
<dbReference type="EMBL" id="LXQA010033895">
    <property type="protein sequence ID" value="MCH97022.1"/>
    <property type="molecule type" value="Genomic_DNA"/>
</dbReference>
<evidence type="ECO:0000259" key="1">
    <source>
        <dbReference type="Pfam" id="PF13966"/>
    </source>
</evidence>
<name>A0A392NBH5_9FABA</name>
<dbReference type="PANTHER" id="PTHR36617">
    <property type="entry name" value="PROTEIN, PUTATIVE-RELATED"/>
    <property type="match status" value="1"/>
</dbReference>
<organism evidence="2 3">
    <name type="scientific">Trifolium medium</name>
    <dbReference type="NCBI Taxonomy" id="97028"/>
    <lineage>
        <taxon>Eukaryota</taxon>
        <taxon>Viridiplantae</taxon>
        <taxon>Streptophyta</taxon>
        <taxon>Embryophyta</taxon>
        <taxon>Tracheophyta</taxon>
        <taxon>Spermatophyta</taxon>
        <taxon>Magnoliopsida</taxon>
        <taxon>eudicotyledons</taxon>
        <taxon>Gunneridae</taxon>
        <taxon>Pentapetalae</taxon>
        <taxon>rosids</taxon>
        <taxon>fabids</taxon>
        <taxon>Fabales</taxon>
        <taxon>Fabaceae</taxon>
        <taxon>Papilionoideae</taxon>
        <taxon>50 kb inversion clade</taxon>
        <taxon>NPAAA clade</taxon>
        <taxon>Hologalegina</taxon>
        <taxon>IRL clade</taxon>
        <taxon>Trifolieae</taxon>
        <taxon>Trifolium</taxon>
    </lineage>
</organism>
<proteinExistence type="predicted"/>
<dbReference type="PANTHER" id="PTHR36617:SF16">
    <property type="entry name" value="OS04G0516500 PROTEIN"/>
    <property type="match status" value="1"/>
</dbReference>
<gene>
    <name evidence="2" type="ORF">A2U01_0018015</name>
</gene>
<accession>A0A392NBH5</accession>
<reference evidence="2 3" key="1">
    <citation type="journal article" date="2018" name="Front. Plant Sci.">
        <title>Red Clover (Trifolium pratense) and Zigzag Clover (T. medium) - A Picture of Genomic Similarities and Differences.</title>
        <authorList>
            <person name="Dluhosova J."/>
            <person name="Istvanek J."/>
            <person name="Nedelnik J."/>
            <person name="Repkova J."/>
        </authorList>
    </citation>
    <scope>NUCLEOTIDE SEQUENCE [LARGE SCALE GENOMIC DNA]</scope>
    <source>
        <strain evidence="3">cv. 10/8</strain>
        <tissue evidence="2">Leaf</tissue>
    </source>
</reference>